<organism evidence="3 4">
    <name type="scientific">Rhamnusium bicolor</name>
    <dbReference type="NCBI Taxonomy" id="1586634"/>
    <lineage>
        <taxon>Eukaryota</taxon>
        <taxon>Metazoa</taxon>
        <taxon>Ecdysozoa</taxon>
        <taxon>Arthropoda</taxon>
        <taxon>Hexapoda</taxon>
        <taxon>Insecta</taxon>
        <taxon>Pterygota</taxon>
        <taxon>Neoptera</taxon>
        <taxon>Endopterygota</taxon>
        <taxon>Coleoptera</taxon>
        <taxon>Polyphaga</taxon>
        <taxon>Cucujiformia</taxon>
        <taxon>Chrysomeloidea</taxon>
        <taxon>Cerambycidae</taxon>
        <taxon>Lepturinae</taxon>
        <taxon>Rhagiini</taxon>
        <taxon>Rhamnusium</taxon>
    </lineage>
</organism>
<name>A0AAV8ZMK9_9CUCU</name>
<dbReference type="InterPro" id="IPR001375">
    <property type="entry name" value="Peptidase_S9_cat"/>
</dbReference>
<dbReference type="Pfam" id="PF00326">
    <property type="entry name" value="Peptidase_S9"/>
    <property type="match status" value="1"/>
</dbReference>
<dbReference type="SUPFAM" id="SSF53474">
    <property type="entry name" value="alpha/beta-Hydrolases"/>
    <property type="match status" value="1"/>
</dbReference>
<accession>A0AAV8ZMK9</accession>
<dbReference type="Pfam" id="PF00930">
    <property type="entry name" value="DPPIV_N"/>
    <property type="match status" value="1"/>
</dbReference>
<dbReference type="Gene3D" id="3.40.50.1820">
    <property type="entry name" value="alpha/beta hydrolase"/>
    <property type="match status" value="1"/>
</dbReference>
<evidence type="ECO:0000259" key="1">
    <source>
        <dbReference type="Pfam" id="PF00326"/>
    </source>
</evidence>
<dbReference type="PANTHER" id="PTHR11731:SF135">
    <property type="entry name" value="INACTIVE DIPEPTIDYL PEPTIDASE 10-LIKE PROTEIN"/>
    <property type="match status" value="1"/>
</dbReference>
<dbReference type="GO" id="GO:0005886">
    <property type="term" value="C:plasma membrane"/>
    <property type="evidence" value="ECO:0007669"/>
    <property type="project" value="TreeGrafter"/>
</dbReference>
<dbReference type="InterPro" id="IPR002469">
    <property type="entry name" value="Peptidase_S9B_N"/>
</dbReference>
<dbReference type="AlphaFoldDB" id="A0AAV8ZMK9"/>
<dbReference type="InterPro" id="IPR050278">
    <property type="entry name" value="Serine_Prot_S9B/DPPIV"/>
</dbReference>
<dbReference type="EMBL" id="JANEYF010000999">
    <property type="protein sequence ID" value="KAJ8966471.1"/>
    <property type="molecule type" value="Genomic_DNA"/>
</dbReference>
<sequence>MEVVIGDLNFNILKEEDRDKVKQQEETETYETANINYKYLYYELSQEKWDSVNEIIDPELCMNNFINIIKTHLHNSTQLRKTTKKFHIEREHIGWTEPIFHPIFNENGTKVLVRLPVKDGENGHYMHICEIYNNKVRPLTHGAFELTRILAWDEENQYIYAIGTIENAPGVRHLIRIINRNSSSDWTCMTCRPLIDINMTFSENMNETMINNSLWLDYPCDFNNVIFSKNYKYYIQECLGPEIPIVLLVKTSTNTRRVVLDTSFKLRRKVRKLAPPQIKTISVEIEFGYKAQVRLYLPGVLREYEDVTFPLILLVRPRWLGLITFTLQGVKIMSKDSLKCLGVILDKRSSQTHAQKAFTAYVEKATAKAPKTIATLESVMPNVEGPKSSKSRMLRPMTQSRILYGAPEEPLNSRNVVYYMLRAEEDINKISKMVSLILTKKKGTKDVNRKLNDAAPSSQSVSSKWELSWPWYLTSTRNYIVAKIDARGSGFQGVKMRREIQRRIGLIEVQDQLAVLTYLRDTFKFIDRSKICTAGKGYGGFVSAMMLLQDFHQVINCSVSISPITNWRYFNSYFAEKYLGFPSRHLQEYDNADLTMKAANLNERNLLLIHGTADTQVTSQHSLMLAKALIVQDILFQQLV</sequence>
<feature type="domain" description="Dipeptidylpeptidase IV N-terminal" evidence="2">
    <location>
        <begin position="80"/>
        <end position="244"/>
    </location>
</feature>
<gene>
    <name evidence="3" type="ORF">NQ314_003505</name>
</gene>
<reference evidence="3" key="1">
    <citation type="journal article" date="2023" name="Insect Mol. Biol.">
        <title>Genome sequencing provides insights into the evolution of gene families encoding plant cell wall-degrading enzymes in longhorned beetles.</title>
        <authorList>
            <person name="Shin N.R."/>
            <person name="Okamura Y."/>
            <person name="Kirsch R."/>
            <person name="Pauchet Y."/>
        </authorList>
    </citation>
    <scope>NUCLEOTIDE SEQUENCE</scope>
    <source>
        <strain evidence="3">RBIC_L_NR</strain>
    </source>
</reference>
<dbReference type="GO" id="GO:0006508">
    <property type="term" value="P:proteolysis"/>
    <property type="evidence" value="ECO:0007669"/>
    <property type="project" value="InterPro"/>
</dbReference>
<dbReference type="PANTHER" id="PTHR11731">
    <property type="entry name" value="PROTEASE FAMILY S9B,C DIPEPTIDYL-PEPTIDASE IV-RELATED"/>
    <property type="match status" value="1"/>
</dbReference>
<dbReference type="Gene3D" id="2.140.10.30">
    <property type="entry name" value="Dipeptidylpeptidase IV, N-terminal domain"/>
    <property type="match status" value="1"/>
</dbReference>
<evidence type="ECO:0008006" key="5">
    <source>
        <dbReference type="Google" id="ProtNLM"/>
    </source>
</evidence>
<protein>
    <recommendedName>
        <fullName evidence="5">Inactive dipeptidyl peptidase 10</fullName>
    </recommendedName>
</protein>
<comment type="caution">
    <text evidence="3">The sequence shown here is derived from an EMBL/GenBank/DDBJ whole genome shotgun (WGS) entry which is preliminary data.</text>
</comment>
<dbReference type="GO" id="GO:0008236">
    <property type="term" value="F:serine-type peptidase activity"/>
    <property type="evidence" value="ECO:0007669"/>
    <property type="project" value="InterPro"/>
</dbReference>
<keyword evidence="4" id="KW-1185">Reference proteome</keyword>
<dbReference type="SUPFAM" id="SSF82171">
    <property type="entry name" value="DPP6 N-terminal domain-like"/>
    <property type="match status" value="1"/>
</dbReference>
<evidence type="ECO:0000313" key="3">
    <source>
        <dbReference type="EMBL" id="KAJ8966471.1"/>
    </source>
</evidence>
<dbReference type="Proteomes" id="UP001162156">
    <property type="component" value="Unassembled WGS sequence"/>
</dbReference>
<feature type="non-terminal residue" evidence="3">
    <location>
        <position position="640"/>
    </location>
</feature>
<proteinExistence type="predicted"/>
<evidence type="ECO:0000259" key="2">
    <source>
        <dbReference type="Pfam" id="PF00930"/>
    </source>
</evidence>
<dbReference type="InterPro" id="IPR029058">
    <property type="entry name" value="AB_hydrolase_fold"/>
</dbReference>
<feature type="domain" description="Peptidase S9 prolyl oligopeptidase catalytic" evidence="1">
    <location>
        <begin position="465"/>
        <end position="639"/>
    </location>
</feature>
<evidence type="ECO:0000313" key="4">
    <source>
        <dbReference type="Proteomes" id="UP001162156"/>
    </source>
</evidence>